<dbReference type="EMBL" id="JADSJR010000031">
    <property type="protein sequence ID" value="MBG2916043.1"/>
    <property type="molecule type" value="Genomic_DNA"/>
</dbReference>
<evidence type="ECO:0000313" key="3">
    <source>
        <dbReference type="Proteomes" id="UP000501338"/>
    </source>
</evidence>
<dbReference type="RefSeq" id="WP_075674158.1">
    <property type="nucleotide sequence ID" value="NZ_CP045008.1"/>
</dbReference>
<dbReference type="EMBL" id="CP047340">
    <property type="protein sequence ID" value="QIF88894.1"/>
    <property type="molecule type" value="Genomic_DNA"/>
</dbReference>
<keyword evidence="3" id="KW-1185">Reference proteome</keyword>
<dbReference type="Proteomes" id="UP000501338">
    <property type="component" value="Chromosome"/>
</dbReference>
<proteinExistence type="predicted"/>
<evidence type="ECO:0000313" key="2">
    <source>
        <dbReference type="EMBL" id="QIF88894.1"/>
    </source>
</evidence>
<evidence type="ECO:0000313" key="4">
    <source>
        <dbReference type="Proteomes" id="UP000612266"/>
    </source>
</evidence>
<dbReference type="AlphaFoldDB" id="A0A6G6S2J7"/>
<accession>A0A6G6S2J7</accession>
<reference evidence="2 3" key="1">
    <citation type="submission" date="2020-01" db="EMBL/GenBank/DDBJ databases">
        <title>The genomic epidemiology of tigecycline resistance gene tet(X) variants in a swine farm in China.</title>
        <authorList>
            <person name="Peng K."/>
            <person name="Li R."/>
        </authorList>
    </citation>
    <scope>NUCLEOTIDE SEQUENCE [LARGE SCALE GENOMIC DNA]</scope>
    <source>
        <strain evidence="2 3">ZF1</strain>
    </source>
</reference>
<evidence type="ECO:0000313" key="1">
    <source>
        <dbReference type="EMBL" id="MBG2916043.1"/>
    </source>
</evidence>
<dbReference type="Proteomes" id="UP000612266">
    <property type="component" value="Unassembled WGS sequence"/>
</dbReference>
<name>A0A6G6S2J7_9GAMM</name>
<protein>
    <submittedName>
        <fullName evidence="1">Uncharacterized protein</fullName>
    </submittedName>
</protein>
<organism evidence="1 4">
    <name type="scientific">Proteus terrae subsp. cibarius</name>
    <dbReference type="NCBI Taxonomy" id="626774"/>
    <lineage>
        <taxon>Bacteria</taxon>
        <taxon>Pseudomonadati</taxon>
        <taxon>Pseudomonadota</taxon>
        <taxon>Gammaproteobacteria</taxon>
        <taxon>Enterobacterales</taxon>
        <taxon>Morganellaceae</taxon>
        <taxon>Proteus</taxon>
    </lineage>
</organism>
<reference evidence="1" key="2">
    <citation type="submission" date="2020-11" db="EMBL/GenBank/DDBJ databases">
        <title>Enhanced detection system for hospital associated transmission using whole genome sequencing surveillance.</title>
        <authorList>
            <person name="Harrison L.H."/>
            <person name="Van Tyne D."/>
            <person name="Marsh J.W."/>
            <person name="Griffith M.P."/>
            <person name="Snyder D.J."/>
            <person name="Cooper V.S."/>
            <person name="Mustapha M."/>
        </authorList>
    </citation>
    <scope>NUCLEOTIDE SEQUENCE</scope>
    <source>
        <strain evidence="1">PR00070</strain>
    </source>
</reference>
<dbReference type="GeneID" id="57333831"/>
<gene>
    <name evidence="2" type="ORF">GTH23_02060</name>
    <name evidence="1" type="ORF">I4901_16880</name>
</gene>
<sequence length="179" mass="20891">MPLPNRLKPIKRSKAKLNELIDLLRKITNKIDNGATEDDPDIKTMMKNWNTQVVTPCEFSDFRDYNSWTSAKEFTKMAFNQVKYLDDLTYEELINIIDFICLAEGSESEHSYAMKLLKANFKSFSSDLIYWPDEYFNIEEVDDLSSEEIAAYLMKGSNRKLSNAPEFRLKYSIPKDINN</sequence>